<dbReference type="NCBIfam" id="TIGR00018">
    <property type="entry name" value="panC"/>
    <property type="match status" value="1"/>
</dbReference>
<reference evidence="9 10" key="1">
    <citation type="submission" date="2024-09" db="EMBL/GenBank/DDBJ databases">
        <authorList>
            <person name="Sun Q."/>
            <person name="Mori K."/>
        </authorList>
    </citation>
    <scope>NUCLEOTIDE SEQUENCE [LARGE SCALE GENOMIC DNA]</scope>
    <source>
        <strain evidence="9 10">KCTC 23315</strain>
    </source>
</reference>
<feature type="binding site" evidence="8">
    <location>
        <position position="155"/>
    </location>
    <ligand>
        <name>(R)-pantoate</name>
        <dbReference type="ChEBI" id="CHEBI:15980"/>
    </ligand>
</feature>
<comment type="subcellular location">
    <subcellularLocation>
        <location evidence="8">Cytoplasm</location>
    </subcellularLocation>
</comment>
<dbReference type="Proteomes" id="UP001589813">
    <property type="component" value="Unassembled WGS sequence"/>
</dbReference>
<comment type="subunit">
    <text evidence="8">Homodimer.</text>
</comment>
<keyword evidence="6 8" id="KW-0067">ATP-binding</keyword>
<feature type="binding site" evidence="8">
    <location>
        <begin position="30"/>
        <end position="37"/>
    </location>
    <ligand>
        <name>ATP</name>
        <dbReference type="ChEBI" id="CHEBI:30616"/>
    </ligand>
</feature>
<evidence type="ECO:0000256" key="3">
    <source>
        <dbReference type="ARBA" id="ARBA00022598"/>
    </source>
</evidence>
<sequence length="280" mass="31019">MLVISDIKVLRATVRAWRQAGQTVAFVPTMGNLHSGHFKLVDEARQRADRVIVSIFVNPMQFGANEDLAKYPRTLTEDCAGLTEHQADAVFTPTPELIYPRGLDTQTAVEVPKIGDQHCGASRPGHFRGVATVVSKLFNLVQPDIALFGKKDYQQLAVIRQLTMDLSFPIEIIGIDTERATDGLALSSRNGYLSTEARATAPLIYQQLQWLRQQISGGFADFRALEQQVADTLSQAGFRPDYIHICNRQTLELADSNSKPLVILLAAYLGNTRLIDNLEV</sequence>
<dbReference type="InterPro" id="IPR003721">
    <property type="entry name" value="Pantoate_ligase"/>
</dbReference>
<dbReference type="Pfam" id="PF02569">
    <property type="entry name" value="Pantoate_ligase"/>
    <property type="match status" value="1"/>
</dbReference>
<comment type="caution">
    <text evidence="8">Lacks conserved residue(s) required for the propagation of feature annotation.</text>
</comment>
<feature type="binding site" evidence="8">
    <location>
        <begin position="186"/>
        <end position="189"/>
    </location>
    <ligand>
        <name>ATP</name>
        <dbReference type="ChEBI" id="CHEBI:30616"/>
    </ligand>
</feature>
<evidence type="ECO:0000256" key="2">
    <source>
        <dbReference type="ARBA" id="ARBA00009256"/>
    </source>
</evidence>
<name>A0ABV6BDG5_9GAMM</name>
<dbReference type="PANTHER" id="PTHR21299:SF1">
    <property type="entry name" value="PANTOATE--BETA-ALANINE LIGASE"/>
    <property type="match status" value="1"/>
</dbReference>
<keyword evidence="8" id="KW-0963">Cytoplasm</keyword>
<dbReference type="HAMAP" id="MF_00158">
    <property type="entry name" value="PanC"/>
    <property type="match status" value="1"/>
</dbReference>
<evidence type="ECO:0000313" key="10">
    <source>
        <dbReference type="Proteomes" id="UP001589813"/>
    </source>
</evidence>
<dbReference type="CDD" id="cd00560">
    <property type="entry name" value="PanC"/>
    <property type="match status" value="1"/>
</dbReference>
<dbReference type="EMBL" id="JBHLXP010000003">
    <property type="protein sequence ID" value="MFC0048914.1"/>
    <property type="molecule type" value="Genomic_DNA"/>
</dbReference>
<keyword evidence="4 8" id="KW-0566">Pantothenate biosynthesis</keyword>
<dbReference type="EC" id="6.3.2.1" evidence="8"/>
<feature type="binding site" evidence="8">
    <location>
        <position position="61"/>
    </location>
    <ligand>
        <name>(R)-pantoate</name>
        <dbReference type="ChEBI" id="CHEBI:15980"/>
    </ligand>
</feature>
<dbReference type="Gene3D" id="3.40.50.620">
    <property type="entry name" value="HUPs"/>
    <property type="match status" value="1"/>
</dbReference>
<evidence type="ECO:0000256" key="6">
    <source>
        <dbReference type="ARBA" id="ARBA00022840"/>
    </source>
</evidence>
<keyword evidence="5 8" id="KW-0547">Nucleotide-binding</keyword>
<evidence type="ECO:0000256" key="4">
    <source>
        <dbReference type="ARBA" id="ARBA00022655"/>
    </source>
</evidence>
<dbReference type="InterPro" id="IPR004821">
    <property type="entry name" value="Cyt_trans-like"/>
</dbReference>
<evidence type="ECO:0000256" key="8">
    <source>
        <dbReference type="HAMAP-Rule" id="MF_00158"/>
    </source>
</evidence>
<evidence type="ECO:0000256" key="1">
    <source>
        <dbReference type="ARBA" id="ARBA00004990"/>
    </source>
</evidence>
<comment type="caution">
    <text evidence="9">The sequence shown here is derived from an EMBL/GenBank/DDBJ whole genome shotgun (WGS) entry which is preliminary data.</text>
</comment>
<comment type="function">
    <text evidence="8">Catalyzes the condensation of pantoate with beta-alanine in an ATP-dependent reaction via a pantoyl-adenylate intermediate.</text>
</comment>
<feature type="binding site" evidence="8">
    <location>
        <position position="61"/>
    </location>
    <ligand>
        <name>beta-alanine</name>
        <dbReference type="ChEBI" id="CHEBI:57966"/>
    </ligand>
</feature>
<comment type="miscellaneous">
    <text evidence="8">The reaction proceeds by a bi uni uni bi ping pong mechanism.</text>
</comment>
<dbReference type="PANTHER" id="PTHR21299">
    <property type="entry name" value="CYTIDYLATE KINASE/PANTOATE-BETA-ALANINE LIGASE"/>
    <property type="match status" value="1"/>
</dbReference>
<feature type="active site" description="Proton donor" evidence="8">
    <location>
        <position position="37"/>
    </location>
</feature>
<protein>
    <recommendedName>
        <fullName evidence="8">Pantothenate synthetase</fullName>
        <shortName evidence="8">PS</shortName>
        <ecNumber evidence="8">6.3.2.1</ecNumber>
    </recommendedName>
    <alternativeName>
        <fullName evidence="8">Pantoate--beta-alanine ligase</fullName>
    </alternativeName>
    <alternativeName>
        <fullName evidence="8">Pantoate-activating enzyme</fullName>
    </alternativeName>
</protein>
<feature type="binding site" evidence="8">
    <location>
        <begin position="149"/>
        <end position="152"/>
    </location>
    <ligand>
        <name>ATP</name>
        <dbReference type="ChEBI" id="CHEBI:30616"/>
    </ligand>
</feature>
<dbReference type="SUPFAM" id="SSF52374">
    <property type="entry name" value="Nucleotidylyl transferase"/>
    <property type="match status" value="1"/>
</dbReference>
<dbReference type="GO" id="GO:0004592">
    <property type="term" value="F:pantoate-beta-alanine ligase activity"/>
    <property type="evidence" value="ECO:0007669"/>
    <property type="project" value="UniProtKB-EC"/>
</dbReference>
<evidence type="ECO:0000313" key="9">
    <source>
        <dbReference type="EMBL" id="MFC0048914.1"/>
    </source>
</evidence>
<dbReference type="NCBIfam" id="TIGR00125">
    <property type="entry name" value="cyt_tran_rel"/>
    <property type="match status" value="1"/>
</dbReference>
<gene>
    <name evidence="8 9" type="primary">panC</name>
    <name evidence="9" type="ORF">ACFFJP_11525</name>
</gene>
<dbReference type="RefSeq" id="WP_377243830.1">
    <property type="nucleotide sequence ID" value="NZ_JBHLXP010000003.1"/>
</dbReference>
<dbReference type="InterPro" id="IPR042176">
    <property type="entry name" value="Pantoate_ligase_C"/>
</dbReference>
<keyword evidence="10" id="KW-1185">Reference proteome</keyword>
<dbReference type="InterPro" id="IPR014729">
    <property type="entry name" value="Rossmann-like_a/b/a_fold"/>
</dbReference>
<evidence type="ECO:0000256" key="7">
    <source>
        <dbReference type="ARBA" id="ARBA00048258"/>
    </source>
</evidence>
<comment type="similarity">
    <text evidence="2 8">Belongs to the pantothenate synthetase family.</text>
</comment>
<comment type="catalytic activity">
    <reaction evidence="7 8">
        <text>(R)-pantoate + beta-alanine + ATP = (R)-pantothenate + AMP + diphosphate + H(+)</text>
        <dbReference type="Rhea" id="RHEA:10912"/>
        <dbReference type="ChEBI" id="CHEBI:15378"/>
        <dbReference type="ChEBI" id="CHEBI:15980"/>
        <dbReference type="ChEBI" id="CHEBI:29032"/>
        <dbReference type="ChEBI" id="CHEBI:30616"/>
        <dbReference type="ChEBI" id="CHEBI:33019"/>
        <dbReference type="ChEBI" id="CHEBI:57966"/>
        <dbReference type="ChEBI" id="CHEBI:456215"/>
        <dbReference type="EC" id="6.3.2.1"/>
    </reaction>
</comment>
<dbReference type="Gene3D" id="3.30.1300.10">
    <property type="entry name" value="Pantoate-beta-alanine ligase, C-terminal domain"/>
    <property type="match status" value="1"/>
</dbReference>
<keyword evidence="3 8" id="KW-0436">Ligase</keyword>
<proteinExistence type="inferred from homology"/>
<comment type="pathway">
    <text evidence="1 8">Cofactor biosynthesis; (R)-pantothenate biosynthesis; (R)-pantothenate from (R)-pantoate and beta-alanine: step 1/1.</text>
</comment>
<evidence type="ECO:0000256" key="5">
    <source>
        <dbReference type="ARBA" id="ARBA00022741"/>
    </source>
</evidence>
<accession>A0ABV6BDG5</accession>
<organism evidence="9 10">
    <name type="scientific">Rheinheimera tilapiae</name>
    <dbReference type="NCBI Taxonomy" id="875043"/>
    <lineage>
        <taxon>Bacteria</taxon>
        <taxon>Pseudomonadati</taxon>
        <taxon>Pseudomonadota</taxon>
        <taxon>Gammaproteobacteria</taxon>
        <taxon>Chromatiales</taxon>
        <taxon>Chromatiaceae</taxon>
        <taxon>Rheinheimera</taxon>
    </lineage>
</organism>